<evidence type="ECO:0000313" key="1">
    <source>
        <dbReference type="EMBL" id="MCP2170315.1"/>
    </source>
</evidence>
<organism evidence="1 2">
    <name type="scientific">Goodfellowiella coeruleoviolacea</name>
    <dbReference type="NCBI Taxonomy" id="334858"/>
    <lineage>
        <taxon>Bacteria</taxon>
        <taxon>Bacillati</taxon>
        <taxon>Actinomycetota</taxon>
        <taxon>Actinomycetes</taxon>
        <taxon>Pseudonocardiales</taxon>
        <taxon>Pseudonocardiaceae</taxon>
        <taxon>Goodfellowiella</taxon>
    </lineage>
</organism>
<name>A0AAE3KK48_9PSEU</name>
<keyword evidence="2" id="KW-1185">Reference proteome</keyword>
<sequence length="66" mass="7381">MTELAAHPCRSRCAWRPTRRELAGLPVLACQGCGSQWVRSEPWTPIDHDGRIPDAVRAELARRDTG</sequence>
<evidence type="ECO:0000313" key="2">
    <source>
        <dbReference type="Proteomes" id="UP001206128"/>
    </source>
</evidence>
<gene>
    <name evidence="1" type="ORF">LX83_007206</name>
</gene>
<comment type="caution">
    <text evidence="1">The sequence shown here is derived from an EMBL/GenBank/DDBJ whole genome shotgun (WGS) entry which is preliminary data.</text>
</comment>
<reference evidence="1" key="1">
    <citation type="submission" date="2022-06" db="EMBL/GenBank/DDBJ databases">
        <title>Genomic Encyclopedia of Archaeal and Bacterial Type Strains, Phase II (KMG-II): from individual species to whole genera.</title>
        <authorList>
            <person name="Goeker M."/>
        </authorList>
    </citation>
    <scope>NUCLEOTIDE SEQUENCE</scope>
    <source>
        <strain evidence="1">DSM 43935</strain>
    </source>
</reference>
<dbReference type="RefSeq" id="WP_253780454.1">
    <property type="nucleotide sequence ID" value="NZ_JAMTCK010000029.1"/>
</dbReference>
<dbReference type="AlphaFoldDB" id="A0AAE3KK48"/>
<dbReference type="Proteomes" id="UP001206128">
    <property type="component" value="Unassembled WGS sequence"/>
</dbReference>
<protein>
    <submittedName>
        <fullName evidence="1">Uncharacterized protein</fullName>
    </submittedName>
</protein>
<dbReference type="EMBL" id="JAMTCK010000029">
    <property type="protein sequence ID" value="MCP2170315.1"/>
    <property type="molecule type" value="Genomic_DNA"/>
</dbReference>
<accession>A0AAE3KK48</accession>
<proteinExistence type="predicted"/>